<organism evidence="2 3">
    <name type="scientific">Pseudoramibacter alactolyticus ATCC 23263</name>
    <dbReference type="NCBI Taxonomy" id="887929"/>
    <lineage>
        <taxon>Bacteria</taxon>
        <taxon>Bacillati</taxon>
        <taxon>Bacillota</taxon>
        <taxon>Clostridia</taxon>
        <taxon>Eubacteriales</taxon>
        <taxon>Eubacteriaceae</taxon>
        <taxon>Pseudoramibacter</taxon>
    </lineage>
</organism>
<dbReference type="EMBL" id="AEQN01000075">
    <property type="protein sequence ID" value="EFV00403.1"/>
    <property type="molecule type" value="Genomic_DNA"/>
</dbReference>
<gene>
    <name evidence="2" type="ORF">HMP0721_2519</name>
</gene>
<feature type="transmembrane region" description="Helical" evidence="1">
    <location>
        <begin position="21"/>
        <end position="40"/>
    </location>
</feature>
<keyword evidence="1" id="KW-1133">Transmembrane helix</keyword>
<accession>E6MKI3</accession>
<dbReference type="HOGENOM" id="CLU_2391249_0_0_9"/>
<keyword evidence="1" id="KW-0812">Transmembrane</keyword>
<proteinExistence type="predicted"/>
<feature type="non-terminal residue" evidence="2">
    <location>
        <position position="1"/>
    </location>
</feature>
<name>E6MKI3_9FIRM</name>
<dbReference type="Proteomes" id="UP000004754">
    <property type="component" value="Unassembled WGS sequence"/>
</dbReference>
<sequence>AHIKKVARRLCSLLPRYFGGFLLIFPPTVTVFHAFLHGVVHGGSCGIARSTPDPYLNYPGRAGCARRVAFLRILTFTGVHDLSRYVERQGQAV</sequence>
<keyword evidence="1" id="KW-0472">Membrane</keyword>
<evidence type="ECO:0000313" key="3">
    <source>
        <dbReference type="Proteomes" id="UP000004754"/>
    </source>
</evidence>
<evidence type="ECO:0000256" key="1">
    <source>
        <dbReference type="SAM" id="Phobius"/>
    </source>
</evidence>
<dbReference type="AlphaFoldDB" id="E6MKI3"/>
<protein>
    <submittedName>
        <fullName evidence="2">Uncharacterized protein</fullName>
    </submittedName>
</protein>
<keyword evidence="3" id="KW-1185">Reference proteome</keyword>
<evidence type="ECO:0000313" key="2">
    <source>
        <dbReference type="EMBL" id="EFV00403.1"/>
    </source>
</evidence>
<reference evidence="2 3" key="1">
    <citation type="submission" date="2010-12" db="EMBL/GenBank/DDBJ databases">
        <authorList>
            <person name="Muzny D."/>
            <person name="Qin X."/>
            <person name="Deng J."/>
            <person name="Jiang H."/>
            <person name="Liu Y."/>
            <person name="Qu J."/>
            <person name="Song X.-Z."/>
            <person name="Zhang L."/>
            <person name="Thornton R."/>
            <person name="Coyle M."/>
            <person name="Francisco L."/>
            <person name="Jackson L."/>
            <person name="Javaid M."/>
            <person name="Korchina V."/>
            <person name="Kovar C."/>
            <person name="Mata R."/>
            <person name="Mathew T."/>
            <person name="Ngo R."/>
            <person name="Nguyen L."/>
            <person name="Nguyen N."/>
            <person name="Okwuonu G."/>
            <person name="Ongeri F."/>
            <person name="Pham C."/>
            <person name="Simmons D."/>
            <person name="Wilczek-Boney K."/>
            <person name="Hale W."/>
            <person name="Jakkamsetti A."/>
            <person name="Pham P."/>
            <person name="Ruth R."/>
            <person name="San Lucas F."/>
            <person name="Warren J."/>
            <person name="Zhang J."/>
            <person name="Zhao Z."/>
            <person name="Zhou C."/>
            <person name="Zhu D."/>
            <person name="Lee S."/>
            <person name="Bess C."/>
            <person name="Blankenburg K."/>
            <person name="Forbes L."/>
            <person name="Fu Q."/>
            <person name="Gubbala S."/>
            <person name="Hirani K."/>
            <person name="Jayaseelan J.C."/>
            <person name="Lara F."/>
            <person name="Munidasa M."/>
            <person name="Palculict T."/>
            <person name="Patil S."/>
            <person name="Pu L.-L."/>
            <person name="Saada N."/>
            <person name="Tang L."/>
            <person name="Weissenberger G."/>
            <person name="Zhu Y."/>
            <person name="Hemphill L."/>
            <person name="Shang Y."/>
            <person name="Youmans B."/>
            <person name="Ayvaz T."/>
            <person name="Ross M."/>
            <person name="Santibanez J."/>
            <person name="Aqrawi P."/>
            <person name="Gross S."/>
            <person name="Joshi V."/>
            <person name="Fowler G."/>
            <person name="Nazareth L."/>
            <person name="Reid J."/>
            <person name="Worley K."/>
            <person name="Petrosino J."/>
            <person name="Highlander S."/>
            <person name="Gibbs R."/>
        </authorList>
    </citation>
    <scope>NUCLEOTIDE SEQUENCE [LARGE SCALE GENOMIC DNA]</scope>
    <source>
        <strain evidence="2 3">ATCC 23263</strain>
    </source>
</reference>
<comment type="caution">
    <text evidence="2">The sequence shown here is derived from an EMBL/GenBank/DDBJ whole genome shotgun (WGS) entry which is preliminary data.</text>
</comment>